<dbReference type="PANTHER" id="PTHR14625">
    <property type="entry name" value="MICROCEPHALIN"/>
    <property type="match status" value="1"/>
</dbReference>
<dbReference type="SUPFAM" id="SSF52113">
    <property type="entry name" value="BRCT domain"/>
    <property type="match status" value="3"/>
</dbReference>
<comment type="caution">
    <text evidence="3">The sequence shown here is derived from an EMBL/GenBank/DDBJ whole genome shotgun (WGS) entry which is preliminary data.</text>
</comment>
<accession>A0AAD5JS97</accession>
<feature type="domain" description="BRCT" evidence="2">
    <location>
        <begin position="553"/>
        <end position="647"/>
    </location>
</feature>
<dbReference type="Pfam" id="PF12738">
    <property type="entry name" value="PTCB-BRCT"/>
    <property type="match status" value="1"/>
</dbReference>
<feature type="compositionally biased region" description="Polar residues" evidence="1">
    <location>
        <begin position="410"/>
        <end position="419"/>
    </location>
</feature>
<dbReference type="CDD" id="cd17716">
    <property type="entry name" value="BRCT_microcephalin_rpt1"/>
    <property type="match status" value="1"/>
</dbReference>
<evidence type="ECO:0000259" key="2">
    <source>
        <dbReference type="PROSITE" id="PS50172"/>
    </source>
</evidence>
<feature type="compositionally biased region" description="Basic and acidic residues" evidence="1">
    <location>
        <begin position="362"/>
        <end position="380"/>
    </location>
</feature>
<feature type="region of interest" description="Disordered" evidence="1">
    <location>
        <begin position="205"/>
        <end position="380"/>
    </location>
</feature>
<dbReference type="Gene3D" id="3.40.50.10190">
    <property type="entry name" value="BRCT domain"/>
    <property type="match status" value="3"/>
</dbReference>
<feature type="compositionally biased region" description="Polar residues" evidence="1">
    <location>
        <begin position="86"/>
        <end position="100"/>
    </location>
</feature>
<feature type="domain" description="BRCT" evidence="2">
    <location>
        <begin position="104"/>
        <end position="195"/>
    </location>
</feature>
<feature type="compositionally biased region" description="Basic and acidic residues" evidence="1">
    <location>
        <begin position="249"/>
        <end position="267"/>
    </location>
</feature>
<feature type="compositionally biased region" description="Polar residues" evidence="1">
    <location>
        <begin position="19"/>
        <end position="41"/>
    </location>
</feature>
<dbReference type="AlphaFoldDB" id="A0AAD5JS97"/>
<dbReference type="GO" id="GO:0000278">
    <property type="term" value="P:mitotic cell cycle"/>
    <property type="evidence" value="ECO:0007669"/>
    <property type="project" value="TreeGrafter"/>
</dbReference>
<gene>
    <name evidence="3" type="ORF">BDA99DRAFT_185480</name>
</gene>
<feature type="domain" description="BRCT" evidence="2">
    <location>
        <begin position="458"/>
        <end position="554"/>
    </location>
</feature>
<feature type="compositionally biased region" description="Basic and acidic residues" evidence="1">
    <location>
        <begin position="211"/>
        <end position="221"/>
    </location>
</feature>
<evidence type="ECO:0000313" key="3">
    <source>
        <dbReference type="EMBL" id="KAI9251905.1"/>
    </source>
</evidence>
<dbReference type="PROSITE" id="PS50172">
    <property type="entry name" value="BRCT"/>
    <property type="match status" value="3"/>
</dbReference>
<feature type="compositionally biased region" description="Polar residues" evidence="1">
    <location>
        <begin position="49"/>
        <end position="63"/>
    </location>
</feature>
<feature type="compositionally biased region" description="Low complexity" evidence="1">
    <location>
        <begin position="399"/>
        <end position="409"/>
    </location>
</feature>
<dbReference type="CDD" id="cd17736">
    <property type="entry name" value="BRCT_microcephalin_rpt2"/>
    <property type="match status" value="1"/>
</dbReference>
<dbReference type="SMART" id="SM00292">
    <property type="entry name" value="BRCT"/>
    <property type="match status" value="3"/>
</dbReference>
<evidence type="ECO:0000313" key="4">
    <source>
        <dbReference type="Proteomes" id="UP001209540"/>
    </source>
</evidence>
<feature type="compositionally biased region" description="Basic residues" evidence="1">
    <location>
        <begin position="1"/>
        <end position="12"/>
    </location>
</feature>
<dbReference type="CDD" id="cd17751">
    <property type="entry name" value="BRCT_microcephalin_rpt3"/>
    <property type="match status" value="1"/>
</dbReference>
<sequence length="650" mass="72591">MPNPPSKRRSIRFGKESVPRSSMKPSGSTPDLQQLSLNSFFKNRHGSSTREVSSSSHKSNANDTSTTTTAMTESKRVNGHDPMAISPSSSDTMNKNSSITKKVDPSQILKGVIACLDIRTEDGDDVSQSFERSLQSMGAKTRRTFSDSITHLIYKNGSTATLRKALGKKVVIVNLLWITRCKSEGKRLSEKEFLIDRPQGIIMSAKKRRKSMEPGKVKALEMESATSSPFMSKQDLDGSNEPKRKRHRSDSVSEPRARRLSEKDPTGRRQRLHHHSSSMMDSSAWKAEDIPSHSNSDNEEEDEVNVDEDEDSDERPKKKPSKVSIEMDGNTSSNSSDDATTEKNNNGHKQLWPVSSTSSSIKPEKRRESALFTPEMRERSNQIKAQIKADFFIQDAEPSNKPASPKPSSRLSLGSSNTLPLRRKRRSMGPNTTGRPSLPVLPVPSSLASSSSSSTPTPAPTPFKSPVTRFKQTIVMTGMTQQLREKCINIVRRLGSYEIGTFVDSRTTHVIVGSKRRTESVLSGMTLKLWLVTPDWLLKCGEAGKYVDETKFEATNYFERASIARTSTKQLLPSNLHICVHSVHALTKESMEQLVTRANGKIVHALRDADIVVSKTPLDTDKVVVNENWLFYCIEQWKYLPFDKFTLEKS</sequence>
<name>A0AAD5JS97_9FUNG</name>
<feature type="compositionally biased region" description="Polar residues" evidence="1">
    <location>
        <begin position="342"/>
        <end position="361"/>
    </location>
</feature>
<feature type="region of interest" description="Disordered" evidence="1">
    <location>
        <begin position="395"/>
        <end position="465"/>
    </location>
</feature>
<feature type="compositionally biased region" description="Acidic residues" evidence="1">
    <location>
        <begin position="297"/>
        <end position="313"/>
    </location>
</feature>
<dbReference type="Pfam" id="PF00533">
    <property type="entry name" value="BRCT"/>
    <property type="match status" value="1"/>
</dbReference>
<dbReference type="EMBL" id="JAIXMP010000029">
    <property type="protein sequence ID" value="KAI9251905.1"/>
    <property type="molecule type" value="Genomic_DNA"/>
</dbReference>
<dbReference type="InterPro" id="IPR001357">
    <property type="entry name" value="BRCT_dom"/>
</dbReference>
<reference evidence="3" key="2">
    <citation type="submission" date="2023-02" db="EMBL/GenBank/DDBJ databases">
        <authorList>
            <consortium name="DOE Joint Genome Institute"/>
            <person name="Mondo S.J."/>
            <person name="Chang Y."/>
            <person name="Wang Y."/>
            <person name="Ahrendt S."/>
            <person name="Andreopoulos W."/>
            <person name="Barry K."/>
            <person name="Beard J."/>
            <person name="Benny G.L."/>
            <person name="Blankenship S."/>
            <person name="Bonito G."/>
            <person name="Cuomo C."/>
            <person name="Desiro A."/>
            <person name="Gervers K.A."/>
            <person name="Hundley H."/>
            <person name="Kuo A."/>
            <person name="LaButti K."/>
            <person name="Lang B.F."/>
            <person name="Lipzen A."/>
            <person name="O'Donnell K."/>
            <person name="Pangilinan J."/>
            <person name="Reynolds N."/>
            <person name="Sandor L."/>
            <person name="Smith M.W."/>
            <person name="Tsang A."/>
            <person name="Grigoriev I.V."/>
            <person name="Stajich J.E."/>
            <person name="Spatafora J.W."/>
        </authorList>
    </citation>
    <scope>NUCLEOTIDE SEQUENCE</scope>
    <source>
        <strain evidence="3">RSA 2281</strain>
    </source>
</reference>
<feature type="compositionally biased region" description="Low complexity" evidence="1">
    <location>
        <begin position="436"/>
        <end position="456"/>
    </location>
</feature>
<dbReference type="InterPro" id="IPR036420">
    <property type="entry name" value="BRCT_dom_sf"/>
</dbReference>
<evidence type="ECO:0000256" key="1">
    <source>
        <dbReference type="SAM" id="MobiDB-lite"/>
    </source>
</evidence>
<proteinExistence type="predicted"/>
<dbReference type="InterPro" id="IPR022047">
    <property type="entry name" value="Microcephalin-like"/>
</dbReference>
<dbReference type="PANTHER" id="PTHR14625:SF3">
    <property type="entry name" value="MICROCEPHALIN"/>
    <property type="match status" value="1"/>
</dbReference>
<reference evidence="3" key="1">
    <citation type="journal article" date="2022" name="IScience">
        <title>Evolution of zygomycete secretomes and the origins of terrestrial fungal ecologies.</title>
        <authorList>
            <person name="Chang Y."/>
            <person name="Wang Y."/>
            <person name="Mondo S."/>
            <person name="Ahrendt S."/>
            <person name="Andreopoulos W."/>
            <person name="Barry K."/>
            <person name="Beard J."/>
            <person name="Benny G.L."/>
            <person name="Blankenship S."/>
            <person name="Bonito G."/>
            <person name="Cuomo C."/>
            <person name="Desiro A."/>
            <person name="Gervers K.A."/>
            <person name="Hundley H."/>
            <person name="Kuo A."/>
            <person name="LaButti K."/>
            <person name="Lang B.F."/>
            <person name="Lipzen A."/>
            <person name="O'Donnell K."/>
            <person name="Pangilinan J."/>
            <person name="Reynolds N."/>
            <person name="Sandor L."/>
            <person name="Smith M.E."/>
            <person name="Tsang A."/>
            <person name="Grigoriev I.V."/>
            <person name="Stajich J.E."/>
            <person name="Spatafora J.W."/>
        </authorList>
    </citation>
    <scope>NUCLEOTIDE SEQUENCE</scope>
    <source>
        <strain evidence="3">RSA 2281</strain>
    </source>
</reference>
<dbReference type="Proteomes" id="UP001209540">
    <property type="component" value="Unassembled WGS sequence"/>
</dbReference>
<feature type="region of interest" description="Disordered" evidence="1">
    <location>
        <begin position="1"/>
        <end position="102"/>
    </location>
</feature>
<protein>
    <recommendedName>
        <fullName evidence="2">BRCT domain-containing protein</fullName>
    </recommendedName>
</protein>
<keyword evidence="4" id="KW-1185">Reference proteome</keyword>
<organism evidence="3 4">
    <name type="scientific">Phascolomyces articulosus</name>
    <dbReference type="NCBI Taxonomy" id="60185"/>
    <lineage>
        <taxon>Eukaryota</taxon>
        <taxon>Fungi</taxon>
        <taxon>Fungi incertae sedis</taxon>
        <taxon>Mucoromycota</taxon>
        <taxon>Mucoromycotina</taxon>
        <taxon>Mucoromycetes</taxon>
        <taxon>Mucorales</taxon>
        <taxon>Lichtheimiaceae</taxon>
        <taxon>Phascolomyces</taxon>
    </lineage>
</organism>